<dbReference type="RefSeq" id="WP_013731381.1">
    <property type="nucleotide sequence ID" value="NZ_LMWI01000001.1"/>
</dbReference>
<dbReference type="Pfam" id="PF12833">
    <property type="entry name" value="HTH_18"/>
    <property type="match status" value="1"/>
</dbReference>
<keyword evidence="1" id="KW-0805">Transcription regulation</keyword>
<comment type="caution">
    <text evidence="5">The sequence shown here is derived from an EMBL/GenBank/DDBJ whole genome shotgun (WGS) entry which is preliminary data.</text>
</comment>
<proteinExistence type="predicted"/>
<organism evidence="5 6">
    <name type="scientific">Micromonospora maris</name>
    <dbReference type="NCBI Taxonomy" id="1003110"/>
    <lineage>
        <taxon>Bacteria</taxon>
        <taxon>Bacillati</taxon>
        <taxon>Actinomycetota</taxon>
        <taxon>Actinomycetes</taxon>
        <taxon>Micromonosporales</taxon>
        <taxon>Micromonosporaceae</taxon>
        <taxon>Micromonospora</taxon>
    </lineage>
</organism>
<dbReference type="PROSITE" id="PS01124">
    <property type="entry name" value="HTH_ARAC_FAMILY_2"/>
    <property type="match status" value="1"/>
</dbReference>
<feature type="domain" description="HTH araC/xylS-type" evidence="4">
    <location>
        <begin position="163"/>
        <end position="259"/>
    </location>
</feature>
<keyword evidence="3" id="KW-0804">Transcription</keyword>
<name>A0A9X0LF86_9ACTN</name>
<sequence>MERDELVSPEVARALRPWFSGITLGARPVLPDAPAVLEQPDHGTTLAWRTGSADPYDVVVMGPRTRARYYVGRPGRDCLQLRFRPGRAAEFLGLPLRDLADRAVAVAELDSEPLRTFARLITDGDSSPGPESPRARLRSLARAVPAALPARPDREGLRRRIVAEAMAMLAAGDGSPPTPVGLVARHLNVSERHLRTVFVDGVGLTPSRFVRIDRVRTVLARIDQTLPELATEAGYYDQSHMGADFRRVMGTTPHAFATRRWPAVEACAAAEADSDHHGLVPQPHSMT</sequence>
<accession>A0A9X0LF86</accession>
<dbReference type="EMBL" id="LMWI01000001">
    <property type="protein sequence ID" value="KUJ48137.1"/>
    <property type="molecule type" value="Genomic_DNA"/>
</dbReference>
<dbReference type="InterPro" id="IPR050204">
    <property type="entry name" value="AraC_XylS_family_regulators"/>
</dbReference>
<evidence type="ECO:0000259" key="4">
    <source>
        <dbReference type="PROSITE" id="PS01124"/>
    </source>
</evidence>
<protein>
    <recommendedName>
        <fullName evidence="4">HTH araC/xylS-type domain-containing protein</fullName>
    </recommendedName>
</protein>
<dbReference type="Proteomes" id="UP000053246">
    <property type="component" value="Unassembled WGS sequence"/>
</dbReference>
<dbReference type="PANTHER" id="PTHR46796">
    <property type="entry name" value="HTH-TYPE TRANSCRIPTIONAL ACTIVATOR RHAS-RELATED"/>
    <property type="match status" value="1"/>
</dbReference>
<keyword evidence="6" id="KW-1185">Reference proteome</keyword>
<dbReference type="SMART" id="SM00342">
    <property type="entry name" value="HTH_ARAC"/>
    <property type="match status" value="1"/>
</dbReference>
<evidence type="ECO:0000313" key="5">
    <source>
        <dbReference type="EMBL" id="KUJ48137.1"/>
    </source>
</evidence>
<keyword evidence="2" id="KW-0238">DNA-binding</keyword>
<evidence type="ECO:0000256" key="3">
    <source>
        <dbReference type="ARBA" id="ARBA00023163"/>
    </source>
</evidence>
<evidence type="ECO:0000256" key="2">
    <source>
        <dbReference type="ARBA" id="ARBA00023125"/>
    </source>
</evidence>
<dbReference type="PANTHER" id="PTHR46796:SF13">
    <property type="entry name" value="HTH-TYPE TRANSCRIPTIONAL ACTIVATOR RHAS"/>
    <property type="match status" value="1"/>
</dbReference>
<dbReference type="Gene3D" id="1.10.10.60">
    <property type="entry name" value="Homeodomain-like"/>
    <property type="match status" value="1"/>
</dbReference>
<dbReference type="GO" id="GO:0003700">
    <property type="term" value="F:DNA-binding transcription factor activity"/>
    <property type="evidence" value="ECO:0007669"/>
    <property type="project" value="InterPro"/>
</dbReference>
<dbReference type="OMA" id="WARVATE"/>
<dbReference type="SUPFAM" id="SSF46689">
    <property type="entry name" value="Homeodomain-like"/>
    <property type="match status" value="1"/>
</dbReference>
<evidence type="ECO:0000256" key="1">
    <source>
        <dbReference type="ARBA" id="ARBA00023015"/>
    </source>
</evidence>
<evidence type="ECO:0000313" key="6">
    <source>
        <dbReference type="Proteomes" id="UP000053246"/>
    </source>
</evidence>
<dbReference type="InterPro" id="IPR018060">
    <property type="entry name" value="HTH_AraC"/>
</dbReference>
<gene>
    <name evidence="5" type="ORF">ADL17_03405</name>
</gene>
<reference evidence="5 6" key="1">
    <citation type="submission" date="2015-10" db="EMBL/GenBank/DDBJ databases">
        <authorList>
            <person name="Ju K.-S."/>
            <person name="Doroghazi J.R."/>
            <person name="Metcalf W.W."/>
        </authorList>
    </citation>
    <scope>NUCLEOTIDE SEQUENCE [LARGE SCALE GENOMIC DNA]</scope>
    <source>
        <strain evidence="5 6">NRRL B-24793</strain>
    </source>
</reference>
<dbReference type="GO" id="GO:0043565">
    <property type="term" value="F:sequence-specific DNA binding"/>
    <property type="evidence" value="ECO:0007669"/>
    <property type="project" value="InterPro"/>
</dbReference>
<dbReference type="AlphaFoldDB" id="A0A9X0LF86"/>
<dbReference type="InterPro" id="IPR009057">
    <property type="entry name" value="Homeodomain-like_sf"/>
</dbReference>